<dbReference type="GO" id="GO:0038187">
    <property type="term" value="F:pattern recognition receptor activity"/>
    <property type="evidence" value="ECO:0007669"/>
    <property type="project" value="TreeGrafter"/>
</dbReference>
<dbReference type="InterPro" id="IPR001304">
    <property type="entry name" value="C-type_lectin-like"/>
</dbReference>
<sequence length="192" mass="21893">MMMITYMYLVLVVCFCTISGTCIPSNGTSMGVKGERCPDGYTTFHKSCYLLNNQVSSWIEANQMCLMFGGSLIEVDDNEEYSFIQGYLNEHGQEEGILLGAFHTRNRYNSYDATTEYKSDPGYWMGADSIELPGHWFWIQGKHSVDFTILDSKEINVTDSSCLYFDKKNMYQARNIGCHTLMYSVCEKKIPA</sequence>
<dbReference type="Proteomes" id="UP000694844">
    <property type="component" value="Chromosome 8"/>
</dbReference>
<dbReference type="SUPFAM" id="SSF56436">
    <property type="entry name" value="C-type lectin-like"/>
    <property type="match status" value="1"/>
</dbReference>
<feature type="signal peptide" evidence="1">
    <location>
        <begin position="1"/>
        <end position="20"/>
    </location>
</feature>
<dbReference type="Pfam" id="PF00059">
    <property type="entry name" value="Lectin_C"/>
    <property type="match status" value="1"/>
</dbReference>
<evidence type="ECO:0000256" key="1">
    <source>
        <dbReference type="SAM" id="SignalP"/>
    </source>
</evidence>
<dbReference type="PANTHER" id="PTHR47218">
    <property type="entry name" value="C-TYPE LECTIN DOMAIN FAMILY 7 MEMBER A"/>
    <property type="match status" value="1"/>
</dbReference>
<dbReference type="GO" id="GO:0002720">
    <property type="term" value="P:positive regulation of cytokine production involved in immune response"/>
    <property type="evidence" value="ECO:0007669"/>
    <property type="project" value="TreeGrafter"/>
</dbReference>
<dbReference type="GO" id="GO:0045087">
    <property type="term" value="P:innate immune response"/>
    <property type="evidence" value="ECO:0007669"/>
    <property type="project" value="TreeGrafter"/>
</dbReference>
<accession>A0A8B8BC06</accession>
<dbReference type="PROSITE" id="PS50041">
    <property type="entry name" value="C_TYPE_LECTIN_2"/>
    <property type="match status" value="1"/>
</dbReference>
<dbReference type="AlphaFoldDB" id="A0A8B8BC06"/>
<dbReference type="InterPro" id="IPR016186">
    <property type="entry name" value="C-type_lectin-like/link_sf"/>
</dbReference>
<dbReference type="Gene3D" id="3.10.100.10">
    <property type="entry name" value="Mannose-Binding Protein A, subunit A"/>
    <property type="match status" value="1"/>
</dbReference>
<protein>
    <submittedName>
        <fullName evidence="4">Perlucin-like protein isoform X1</fullName>
    </submittedName>
</protein>
<dbReference type="GO" id="GO:0009986">
    <property type="term" value="C:cell surface"/>
    <property type="evidence" value="ECO:0007669"/>
    <property type="project" value="TreeGrafter"/>
</dbReference>
<gene>
    <name evidence="4" type="primary">LOC111108604</name>
</gene>
<evidence type="ECO:0000313" key="4">
    <source>
        <dbReference type="RefSeq" id="XP_022300294.1"/>
    </source>
</evidence>
<name>A0A8B8BC06_CRAVI</name>
<proteinExistence type="predicted"/>
<dbReference type="PANTHER" id="PTHR47218:SF1">
    <property type="entry name" value="C-TYPE LECTIN DOMAIN FAMILY 7 MEMBER A"/>
    <property type="match status" value="1"/>
</dbReference>
<dbReference type="GO" id="GO:0001872">
    <property type="term" value="F:(1-&gt;3)-beta-D-glucan binding"/>
    <property type="evidence" value="ECO:0007669"/>
    <property type="project" value="InterPro"/>
</dbReference>
<dbReference type="CDD" id="cd00037">
    <property type="entry name" value="CLECT"/>
    <property type="match status" value="1"/>
</dbReference>
<dbReference type="GO" id="GO:0071226">
    <property type="term" value="P:cellular response to molecule of fungal origin"/>
    <property type="evidence" value="ECO:0007669"/>
    <property type="project" value="InterPro"/>
</dbReference>
<organism evidence="3 4">
    <name type="scientific">Crassostrea virginica</name>
    <name type="common">Eastern oyster</name>
    <dbReference type="NCBI Taxonomy" id="6565"/>
    <lineage>
        <taxon>Eukaryota</taxon>
        <taxon>Metazoa</taxon>
        <taxon>Spiralia</taxon>
        <taxon>Lophotrochozoa</taxon>
        <taxon>Mollusca</taxon>
        <taxon>Bivalvia</taxon>
        <taxon>Autobranchia</taxon>
        <taxon>Pteriomorphia</taxon>
        <taxon>Ostreida</taxon>
        <taxon>Ostreoidea</taxon>
        <taxon>Ostreidae</taxon>
        <taxon>Crassostrea</taxon>
    </lineage>
</organism>
<dbReference type="InterPro" id="IPR042808">
    <property type="entry name" value="CLEC7A"/>
</dbReference>
<dbReference type="GO" id="GO:0006910">
    <property type="term" value="P:phagocytosis, recognition"/>
    <property type="evidence" value="ECO:0007669"/>
    <property type="project" value="TreeGrafter"/>
</dbReference>
<dbReference type="KEGG" id="cvn:111108604"/>
<feature type="chain" id="PRO_5034224228" evidence="1">
    <location>
        <begin position="21"/>
        <end position="192"/>
    </location>
</feature>
<evidence type="ECO:0000313" key="3">
    <source>
        <dbReference type="Proteomes" id="UP000694844"/>
    </source>
</evidence>
<dbReference type="SMART" id="SM00034">
    <property type="entry name" value="CLECT"/>
    <property type="match status" value="1"/>
</dbReference>
<dbReference type="OrthoDB" id="6135271at2759"/>
<dbReference type="GO" id="GO:0043122">
    <property type="term" value="P:regulation of canonical NF-kappaB signal transduction"/>
    <property type="evidence" value="ECO:0007669"/>
    <property type="project" value="TreeGrafter"/>
</dbReference>
<keyword evidence="3" id="KW-1185">Reference proteome</keyword>
<dbReference type="RefSeq" id="XP_022300294.1">
    <property type="nucleotide sequence ID" value="XM_022444586.1"/>
</dbReference>
<keyword evidence="1" id="KW-0732">Signal</keyword>
<evidence type="ECO:0000259" key="2">
    <source>
        <dbReference type="PROSITE" id="PS50041"/>
    </source>
</evidence>
<dbReference type="GeneID" id="111108604"/>
<dbReference type="InterPro" id="IPR016187">
    <property type="entry name" value="CTDL_fold"/>
</dbReference>
<feature type="domain" description="C-type lectin" evidence="2">
    <location>
        <begin position="44"/>
        <end position="187"/>
    </location>
</feature>
<reference evidence="4" key="1">
    <citation type="submission" date="2025-08" db="UniProtKB">
        <authorList>
            <consortium name="RefSeq"/>
        </authorList>
    </citation>
    <scope>IDENTIFICATION</scope>
    <source>
        <tissue evidence="4">Whole sample</tissue>
    </source>
</reference>